<name>A0ABS3Z243_9BACT</name>
<dbReference type="PANTHER" id="PTHR11102:SF160">
    <property type="entry name" value="ERAD-ASSOCIATED E3 UBIQUITIN-PROTEIN LIGASE COMPONENT HRD3"/>
    <property type="match status" value="1"/>
</dbReference>
<evidence type="ECO:0000313" key="2">
    <source>
        <dbReference type="EMBL" id="MBO9203832.1"/>
    </source>
</evidence>
<dbReference type="Pfam" id="PF08238">
    <property type="entry name" value="Sel1"/>
    <property type="match status" value="5"/>
</dbReference>
<dbReference type="SUPFAM" id="SSF81901">
    <property type="entry name" value="HCP-like"/>
    <property type="match status" value="1"/>
</dbReference>
<dbReference type="Gene3D" id="1.25.40.10">
    <property type="entry name" value="Tetratricopeptide repeat domain"/>
    <property type="match status" value="1"/>
</dbReference>
<comment type="caution">
    <text evidence="2">The sequence shown here is derived from an EMBL/GenBank/DDBJ whole genome shotgun (WGS) entry which is preliminary data.</text>
</comment>
<accession>A0ABS3Z243</accession>
<dbReference type="PANTHER" id="PTHR11102">
    <property type="entry name" value="SEL-1-LIKE PROTEIN"/>
    <property type="match status" value="1"/>
</dbReference>
<protein>
    <submittedName>
        <fullName evidence="2">SEL1-like repeat protein</fullName>
    </submittedName>
</protein>
<sequence>MKKQYVTAFTALAAMFCANAQTQPADVGKLVNDADGYYYGLGKPFNPQKSFALYQQGAAAGNAKAMYGLGVQYSKGIGTTQDAAKALQWFQQAAESGYPKAWYYLGMMYKRGTGTKQDYEKAYRLFEKGAAQNDNKALAMKAYMLFKGLSCQQNYRQAYEIFLASAQKGHPASMYYVGLCLRNGYGVERNIDEARRWLVLSAEKGEGQSTGELALAQPENYLQQSSDGNKLLIDPLSKYVRVMHNAAAADMNGTFKGTAFKYDWSGRYIINQTPITLTLTPTENGFEGTWEEEDNSFPVTAMLTDKGLTFMNSTYSKVDHYSGGKPMNWELREGQIQVVKNADSILLAGNLQMYSPERKEPGKPFFIKIAKGSSDKALMVTQPVNLQAFPTPFTNSVRFSFELQQRMPVSILVVSMDGKTVYSETSETLMPGKYVRDVNLQVPAGVYMLSLKHGSQTSAVKIIRQ</sequence>
<feature type="signal peptide" evidence="1">
    <location>
        <begin position="1"/>
        <end position="20"/>
    </location>
</feature>
<organism evidence="2 3">
    <name type="scientific">Niastella soli</name>
    <dbReference type="NCBI Taxonomy" id="2821487"/>
    <lineage>
        <taxon>Bacteria</taxon>
        <taxon>Pseudomonadati</taxon>
        <taxon>Bacteroidota</taxon>
        <taxon>Chitinophagia</taxon>
        <taxon>Chitinophagales</taxon>
        <taxon>Chitinophagaceae</taxon>
        <taxon>Niastella</taxon>
    </lineage>
</organism>
<dbReference type="SMART" id="SM00671">
    <property type="entry name" value="SEL1"/>
    <property type="match status" value="5"/>
</dbReference>
<dbReference type="InterPro" id="IPR006597">
    <property type="entry name" value="Sel1-like"/>
</dbReference>
<evidence type="ECO:0000256" key="1">
    <source>
        <dbReference type="SAM" id="SignalP"/>
    </source>
</evidence>
<gene>
    <name evidence="2" type="ORF">J7I42_26345</name>
</gene>
<proteinExistence type="predicted"/>
<dbReference type="Proteomes" id="UP000677244">
    <property type="component" value="Unassembled WGS sequence"/>
</dbReference>
<dbReference type="EMBL" id="JAGHKO010000011">
    <property type="protein sequence ID" value="MBO9203832.1"/>
    <property type="molecule type" value="Genomic_DNA"/>
</dbReference>
<dbReference type="InterPro" id="IPR026444">
    <property type="entry name" value="Secre_tail"/>
</dbReference>
<dbReference type="RefSeq" id="WP_209141883.1">
    <property type="nucleotide sequence ID" value="NZ_JAGHKO010000011.1"/>
</dbReference>
<evidence type="ECO:0000313" key="3">
    <source>
        <dbReference type="Proteomes" id="UP000677244"/>
    </source>
</evidence>
<dbReference type="InterPro" id="IPR011990">
    <property type="entry name" value="TPR-like_helical_dom_sf"/>
</dbReference>
<dbReference type="NCBIfam" id="TIGR04183">
    <property type="entry name" value="Por_Secre_tail"/>
    <property type="match status" value="1"/>
</dbReference>
<feature type="chain" id="PRO_5045564959" evidence="1">
    <location>
        <begin position="21"/>
        <end position="465"/>
    </location>
</feature>
<keyword evidence="3" id="KW-1185">Reference proteome</keyword>
<reference evidence="2 3" key="1">
    <citation type="submission" date="2021-03" db="EMBL/GenBank/DDBJ databases">
        <title>Assistant Professor.</title>
        <authorList>
            <person name="Huq M.A."/>
        </authorList>
    </citation>
    <scope>NUCLEOTIDE SEQUENCE [LARGE SCALE GENOMIC DNA]</scope>
    <source>
        <strain evidence="2 3">MAH-29</strain>
    </source>
</reference>
<dbReference type="InterPro" id="IPR050767">
    <property type="entry name" value="Sel1_AlgK"/>
</dbReference>
<keyword evidence="1" id="KW-0732">Signal</keyword>